<dbReference type="InterPro" id="IPR003439">
    <property type="entry name" value="ABC_transporter-like_ATP-bd"/>
</dbReference>
<dbReference type="InterPro" id="IPR036640">
    <property type="entry name" value="ABC1_TM_sf"/>
</dbReference>
<dbReference type="InterPro" id="IPR039421">
    <property type="entry name" value="Type_1_exporter"/>
</dbReference>
<dbReference type="InterPro" id="IPR027417">
    <property type="entry name" value="P-loop_NTPase"/>
</dbReference>
<dbReference type="InterPro" id="IPR003593">
    <property type="entry name" value="AAA+_ATPase"/>
</dbReference>
<evidence type="ECO:0000256" key="2">
    <source>
        <dbReference type="ARBA" id="ARBA00022448"/>
    </source>
</evidence>
<dbReference type="RefSeq" id="WP_038483553.1">
    <property type="nucleotide sequence ID" value="NZ_CP003923.1"/>
</dbReference>
<reference evidence="12 13" key="1">
    <citation type="journal article" date="2014" name="Gene">
        <title>A comparative genomic analysis of the alkalitolerant soil bacterium Bacillus lehensis G1.</title>
        <authorList>
            <person name="Noor Y.M."/>
            <person name="Samsulrizal N.H."/>
            <person name="Jema'on N.A."/>
            <person name="Low K.O."/>
            <person name="Ramli A.N."/>
            <person name="Alias N.I."/>
            <person name="Damis S.I."/>
            <person name="Fuzi S.F."/>
            <person name="Isa M.N."/>
            <person name="Murad A.M."/>
            <person name="Raih M.F."/>
            <person name="Bakar F.D."/>
            <person name="Najimudin N."/>
            <person name="Mahadi N.M."/>
            <person name="Illias R.M."/>
        </authorList>
    </citation>
    <scope>NUCLEOTIDE SEQUENCE [LARGE SCALE GENOMIC DNA]</scope>
    <source>
        <strain evidence="12 13">G1</strain>
    </source>
</reference>
<evidence type="ECO:0000256" key="3">
    <source>
        <dbReference type="ARBA" id="ARBA00022475"/>
    </source>
</evidence>
<dbReference type="InterPro" id="IPR011527">
    <property type="entry name" value="ABC1_TM_dom"/>
</dbReference>
<evidence type="ECO:0000313" key="12">
    <source>
        <dbReference type="EMBL" id="AIC95994.1"/>
    </source>
</evidence>
<dbReference type="PROSITE" id="PS50929">
    <property type="entry name" value="ABC_TM1F"/>
    <property type="match status" value="1"/>
</dbReference>
<feature type="transmembrane region" description="Helical" evidence="9">
    <location>
        <begin position="134"/>
        <end position="157"/>
    </location>
</feature>
<evidence type="ECO:0000256" key="6">
    <source>
        <dbReference type="ARBA" id="ARBA00022840"/>
    </source>
</evidence>
<dbReference type="HOGENOM" id="CLU_000604_84_3_9"/>
<keyword evidence="8 9" id="KW-0472">Membrane</keyword>
<evidence type="ECO:0000256" key="1">
    <source>
        <dbReference type="ARBA" id="ARBA00004651"/>
    </source>
</evidence>
<feature type="transmembrane region" description="Helical" evidence="9">
    <location>
        <begin position="163"/>
        <end position="183"/>
    </location>
</feature>
<keyword evidence="3" id="KW-1003">Cell membrane</keyword>
<evidence type="ECO:0000256" key="8">
    <source>
        <dbReference type="ARBA" id="ARBA00023136"/>
    </source>
</evidence>
<dbReference type="Pfam" id="PF00005">
    <property type="entry name" value="ABC_tran"/>
    <property type="match status" value="1"/>
</dbReference>
<dbReference type="STRING" id="1246626.BleG1_3447"/>
<comment type="subcellular location">
    <subcellularLocation>
        <location evidence="1">Cell membrane</location>
        <topology evidence="1">Multi-pass membrane protein</topology>
    </subcellularLocation>
</comment>
<dbReference type="Pfam" id="PF00664">
    <property type="entry name" value="ABC_membrane"/>
    <property type="match status" value="1"/>
</dbReference>
<name>A0A060M7E4_9BACI</name>
<proteinExistence type="predicted"/>
<dbReference type="KEGG" id="ble:BleG1_3447"/>
<feature type="domain" description="ABC transporter" evidence="10">
    <location>
        <begin position="335"/>
        <end position="570"/>
    </location>
</feature>
<feature type="transmembrane region" description="Helical" evidence="9">
    <location>
        <begin position="20"/>
        <end position="44"/>
    </location>
</feature>
<dbReference type="PANTHER" id="PTHR43394">
    <property type="entry name" value="ATP-DEPENDENT PERMEASE MDL1, MITOCHONDRIAL"/>
    <property type="match status" value="1"/>
</dbReference>
<evidence type="ECO:0000259" key="10">
    <source>
        <dbReference type="PROSITE" id="PS50893"/>
    </source>
</evidence>
<dbReference type="SUPFAM" id="SSF52540">
    <property type="entry name" value="P-loop containing nucleoside triphosphate hydrolases"/>
    <property type="match status" value="1"/>
</dbReference>
<protein>
    <submittedName>
        <fullName evidence="12">Multidrug resistance ABC transporter ATP-binding/permease protein</fullName>
    </submittedName>
</protein>
<dbReference type="CDD" id="cd18541">
    <property type="entry name" value="ABC_6TM_TmrB_like"/>
    <property type="match status" value="1"/>
</dbReference>
<dbReference type="FunFam" id="1.20.1560.10:FF:000011">
    <property type="entry name" value="Multidrug ABC transporter ATP-binding protein"/>
    <property type="match status" value="1"/>
</dbReference>
<dbReference type="SUPFAM" id="SSF90123">
    <property type="entry name" value="ABC transporter transmembrane region"/>
    <property type="match status" value="1"/>
</dbReference>
<dbReference type="PATRIC" id="fig|1246626.3.peg.3435"/>
<dbReference type="eggNOG" id="COG1132">
    <property type="taxonomic scope" value="Bacteria"/>
</dbReference>
<evidence type="ECO:0000259" key="11">
    <source>
        <dbReference type="PROSITE" id="PS50929"/>
    </source>
</evidence>
<keyword evidence="4 9" id="KW-0812">Transmembrane</keyword>
<keyword evidence="7 9" id="KW-1133">Transmembrane helix</keyword>
<feature type="transmembrane region" description="Helical" evidence="9">
    <location>
        <begin position="244"/>
        <end position="269"/>
    </location>
</feature>
<feature type="transmembrane region" description="Helical" evidence="9">
    <location>
        <begin position="281"/>
        <end position="301"/>
    </location>
</feature>
<evidence type="ECO:0000256" key="7">
    <source>
        <dbReference type="ARBA" id="ARBA00022989"/>
    </source>
</evidence>
<dbReference type="GO" id="GO:0005886">
    <property type="term" value="C:plasma membrane"/>
    <property type="evidence" value="ECO:0007669"/>
    <property type="project" value="UniProtKB-SubCell"/>
</dbReference>
<keyword evidence="13" id="KW-1185">Reference proteome</keyword>
<feature type="transmembrane region" description="Helical" evidence="9">
    <location>
        <begin position="56"/>
        <end position="79"/>
    </location>
</feature>
<dbReference type="GO" id="GO:0016887">
    <property type="term" value="F:ATP hydrolysis activity"/>
    <property type="evidence" value="ECO:0007669"/>
    <property type="project" value="InterPro"/>
</dbReference>
<evidence type="ECO:0000256" key="4">
    <source>
        <dbReference type="ARBA" id="ARBA00022692"/>
    </source>
</evidence>
<gene>
    <name evidence="12" type="ORF">BleG1_3447</name>
</gene>
<feature type="domain" description="ABC transmembrane type-1" evidence="11">
    <location>
        <begin position="20"/>
        <end position="304"/>
    </location>
</feature>
<dbReference type="OrthoDB" id="9770415at2"/>
<dbReference type="PROSITE" id="PS00211">
    <property type="entry name" value="ABC_TRANSPORTER_1"/>
    <property type="match status" value="1"/>
</dbReference>
<dbReference type="FunFam" id="3.40.50.300:FF:000221">
    <property type="entry name" value="Multidrug ABC transporter ATP-binding protein"/>
    <property type="match status" value="1"/>
</dbReference>
<organism evidence="12 13">
    <name type="scientific">Shouchella lehensis G1</name>
    <dbReference type="NCBI Taxonomy" id="1246626"/>
    <lineage>
        <taxon>Bacteria</taxon>
        <taxon>Bacillati</taxon>
        <taxon>Bacillota</taxon>
        <taxon>Bacilli</taxon>
        <taxon>Bacillales</taxon>
        <taxon>Bacillaceae</taxon>
        <taxon>Shouchella</taxon>
    </lineage>
</organism>
<dbReference type="Proteomes" id="UP000027142">
    <property type="component" value="Chromosome"/>
</dbReference>
<sequence length="580" mass="64731">MFRVLKQLSWFFKEQKKRYVIAISLLLVVSIFELTPALLIGRAVDAFQRGALSLSYASTLIVILLAVILISYGLSYIWMRQLFGGAFILERQLRSRFMKHLFQMDPPFYERRKTGDLLARGTNDMKAISMTAGFGILTLIDSIMFMAIILIAMTWLIDWRLTLAAVAPLPIIAITVTILGNMIHTRFTKAQEAFGDLNDRVLESVAGMRVIRAFRSERKDEAQFENKSLDVYNRYIQVARIESFFDPIITVVVGLSYVIGLGYGAFLVFNQQLTLGQIVTFNIYLGMLIWPMFAIGELVNIMQRGSASYERVNETLSVSKSVSLPSNELVASLPVRLKDYSFSYPNSSVNQLQQIDLTVHKGTTIGIVGKTGSGKSTLVKQFLKYYPPGNEGLLFGNHSANDLSQEAIRQLVGYVPQDHVLLSKTVKENILIAANDTSNTHLHQVIHTAAFDQDLAFLPNGLDTLVGENGVSLSGGQKQRISIARALAKNPELLILDDSLSAVDAKTEARIVENIQRDRSNQTTIITSHRMSAVEHADEIIVLENGTIKERGTHETLLKQGGWYAEQVQNQTSQDKEAMS</sequence>
<accession>A0A060M7E4</accession>
<dbReference type="GO" id="GO:0015421">
    <property type="term" value="F:ABC-type oligopeptide transporter activity"/>
    <property type="evidence" value="ECO:0007669"/>
    <property type="project" value="TreeGrafter"/>
</dbReference>
<dbReference type="InterPro" id="IPR017871">
    <property type="entry name" value="ABC_transporter-like_CS"/>
</dbReference>
<dbReference type="Gene3D" id="3.40.50.300">
    <property type="entry name" value="P-loop containing nucleotide triphosphate hydrolases"/>
    <property type="match status" value="1"/>
</dbReference>
<evidence type="ECO:0000313" key="13">
    <source>
        <dbReference type="Proteomes" id="UP000027142"/>
    </source>
</evidence>
<evidence type="ECO:0000256" key="5">
    <source>
        <dbReference type="ARBA" id="ARBA00022741"/>
    </source>
</evidence>
<dbReference type="Gene3D" id="1.20.1560.10">
    <property type="entry name" value="ABC transporter type 1, transmembrane domain"/>
    <property type="match status" value="1"/>
</dbReference>
<dbReference type="PROSITE" id="PS50893">
    <property type="entry name" value="ABC_TRANSPORTER_2"/>
    <property type="match status" value="1"/>
</dbReference>
<dbReference type="SMART" id="SM00382">
    <property type="entry name" value="AAA"/>
    <property type="match status" value="1"/>
</dbReference>
<dbReference type="GO" id="GO:0005524">
    <property type="term" value="F:ATP binding"/>
    <property type="evidence" value="ECO:0007669"/>
    <property type="project" value="UniProtKB-KW"/>
</dbReference>
<dbReference type="PANTHER" id="PTHR43394:SF1">
    <property type="entry name" value="ATP-BINDING CASSETTE SUB-FAMILY B MEMBER 10, MITOCHONDRIAL"/>
    <property type="match status" value="1"/>
</dbReference>
<dbReference type="EMBL" id="CP003923">
    <property type="protein sequence ID" value="AIC95994.1"/>
    <property type="molecule type" value="Genomic_DNA"/>
</dbReference>
<keyword evidence="5" id="KW-0547">Nucleotide-binding</keyword>
<keyword evidence="2" id="KW-0813">Transport</keyword>
<keyword evidence="6 12" id="KW-0067">ATP-binding</keyword>
<dbReference type="AlphaFoldDB" id="A0A060M7E4"/>
<evidence type="ECO:0000256" key="9">
    <source>
        <dbReference type="SAM" id="Phobius"/>
    </source>
</evidence>